<evidence type="ECO:0000313" key="2">
    <source>
        <dbReference type="Proteomes" id="UP000887574"/>
    </source>
</evidence>
<evidence type="ECO:0000313" key="3">
    <source>
        <dbReference type="WBParaSite" id="jg11402"/>
    </source>
</evidence>
<evidence type="ECO:0000256" key="1">
    <source>
        <dbReference type="SAM" id="MobiDB-lite"/>
    </source>
</evidence>
<reference evidence="3" key="1">
    <citation type="submission" date="2022-11" db="UniProtKB">
        <authorList>
            <consortium name="WormBaseParasite"/>
        </authorList>
    </citation>
    <scope>IDENTIFICATION</scope>
</reference>
<protein>
    <submittedName>
        <fullName evidence="3">Uncharacterized protein</fullName>
    </submittedName>
</protein>
<dbReference type="AlphaFoldDB" id="A0A915CQ50"/>
<feature type="region of interest" description="Disordered" evidence="1">
    <location>
        <begin position="142"/>
        <end position="162"/>
    </location>
</feature>
<dbReference type="WBParaSite" id="jg11402">
    <property type="protein sequence ID" value="jg11402"/>
    <property type="gene ID" value="jg11402"/>
</dbReference>
<organism evidence="2 3">
    <name type="scientific">Ditylenchus dipsaci</name>
    <dbReference type="NCBI Taxonomy" id="166011"/>
    <lineage>
        <taxon>Eukaryota</taxon>
        <taxon>Metazoa</taxon>
        <taxon>Ecdysozoa</taxon>
        <taxon>Nematoda</taxon>
        <taxon>Chromadorea</taxon>
        <taxon>Rhabditida</taxon>
        <taxon>Tylenchina</taxon>
        <taxon>Tylenchomorpha</taxon>
        <taxon>Sphaerularioidea</taxon>
        <taxon>Anguinidae</taxon>
        <taxon>Anguininae</taxon>
        <taxon>Ditylenchus</taxon>
    </lineage>
</organism>
<accession>A0A915CQ50</accession>
<sequence length="186" mass="20993">MVCQWGSQWENCWKKAFINELTKHFQKDSDGKSAQTLWVDDQRAIKAIPSHEATDVLLPHSHYSPFTSYKKHSEGKVYEGVPNEWVPDVVPTETYVHHTLQRSLQLPQILSPVPNQLPAYFTSGVEGMWRMLESINSYGPSPYAQHSTQRRTSCRSVTPNTGGGTLTRYLTTPNGSSTLEGMLRAL</sequence>
<dbReference type="Proteomes" id="UP000887574">
    <property type="component" value="Unplaced"/>
</dbReference>
<proteinExistence type="predicted"/>
<name>A0A915CQ50_9BILA</name>
<keyword evidence="2" id="KW-1185">Reference proteome</keyword>